<proteinExistence type="predicted"/>
<evidence type="ECO:0000313" key="1">
    <source>
        <dbReference type="EMBL" id="WTS17900.1"/>
    </source>
</evidence>
<gene>
    <name evidence="1" type="ORF">OHU69_46915</name>
</gene>
<protein>
    <recommendedName>
        <fullName evidence="2">TetR family transcriptional regulator</fullName>
    </recommendedName>
</protein>
<reference evidence="1" key="1">
    <citation type="submission" date="2022-10" db="EMBL/GenBank/DDBJ databases">
        <title>The complete genomes of actinobacterial strains from the NBC collection.</title>
        <authorList>
            <person name="Joergensen T.S."/>
            <person name="Alvarez Arevalo M."/>
            <person name="Sterndorff E.B."/>
            <person name="Faurdal D."/>
            <person name="Vuksanovic O."/>
            <person name="Mourched A.-S."/>
            <person name="Charusanti P."/>
            <person name="Shaw S."/>
            <person name="Blin K."/>
            <person name="Weber T."/>
        </authorList>
    </citation>
    <scope>NUCLEOTIDE SEQUENCE</scope>
    <source>
        <strain evidence="1">NBC_00119</strain>
    </source>
</reference>
<dbReference type="AlphaFoldDB" id="A0AAU1UKY9"/>
<evidence type="ECO:0008006" key="2">
    <source>
        <dbReference type="Google" id="ProtNLM"/>
    </source>
</evidence>
<name>A0AAU1UKY9_9ACTN</name>
<sequence>MPEVLNSVLGVHYVFPSKELLLRAVHEDVVFERSRILQDAAGFAADLGSGMIEGARTACTKLIEPDPGQPLRQYELTVWALRAAGMAELARWQYERCIELLTAYWEQLAARAEVTLAVPTGVLARLQLAGADGCCWYLATRDLDRTVADRDAHIRHLVRYADPQPAG</sequence>
<organism evidence="1">
    <name type="scientific">Streptomyces sp. NBC_00119</name>
    <dbReference type="NCBI Taxonomy" id="2975659"/>
    <lineage>
        <taxon>Bacteria</taxon>
        <taxon>Bacillati</taxon>
        <taxon>Actinomycetota</taxon>
        <taxon>Actinomycetes</taxon>
        <taxon>Kitasatosporales</taxon>
        <taxon>Streptomycetaceae</taxon>
        <taxon>Streptomyces</taxon>
    </lineage>
</organism>
<dbReference type="EMBL" id="CP108195">
    <property type="protein sequence ID" value="WTS17900.1"/>
    <property type="molecule type" value="Genomic_DNA"/>
</dbReference>
<accession>A0AAU1UKY9</accession>
<dbReference type="Gene3D" id="1.10.357.10">
    <property type="entry name" value="Tetracycline Repressor, domain 2"/>
    <property type="match status" value="1"/>
</dbReference>